<evidence type="ECO:0008006" key="4">
    <source>
        <dbReference type="Google" id="ProtNLM"/>
    </source>
</evidence>
<dbReference type="GO" id="GO:0061629">
    <property type="term" value="F:RNA polymerase II-specific DNA-binding transcription factor binding"/>
    <property type="evidence" value="ECO:0007669"/>
    <property type="project" value="EnsemblFungi"/>
</dbReference>
<dbReference type="GO" id="GO:0032968">
    <property type="term" value="P:positive regulation of transcription elongation by RNA polymerase II"/>
    <property type="evidence" value="ECO:0007669"/>
    <property type="project" value="EnsemblFungi"/>
</dbReference>
<dbReference type="InterPro" id="IPR007149">
    <property type="entry name" value="Leo1"/>
</dbReference>
<dbReference type="RefSeq" id="XP_003677865.1">
    <property type="nucleotide sequence ID" value="XM_003677817.1"/>
</dbReference>
<name>G0VJ39_NAUCA</name>
<dbReference type="KEGG" id="ncs:NCAS_0H02080"/>
<protein>
    <recommendedName>
        <fullName evidence="4">Leo1-like protein</fullName>
    </recommendedName>
</protein>
<proteinExistence type="predicted"/>
<dbReference type="GO" id="GO:0016593">
    <property type="term" value="C:Cdc73/Paf1 complex"/>
    <property type="evidence" value="ECO:0007669"/>
    <property type="project" value="EnsemblFungi"/>
</dbReference>
<dbReference type="EMBL" id="HE576759">
    <property type="protein sequence ID" value="CCC71518.1"/>
    <property type="molecule type" value="Genomic_DNA"/>
</dbReference>
<gene>
    <name evidence="2" type="primary">NCAS0H02080</name>
    <name evidence="2" type="ordered locus">NCAS_0H02080</name>
</gene>
<dbReference type="GO" id="GO:0009302">
    <property type="term" value="P:sno(s)RNA transcription"/>
    <property type="evidence" value="ECO:0007669"/>
    <property type="project" value="EnsemblFungi"/>
</dbReference>
<dbReference type="OMA" id="TNIYRWS"/>
<sequence length="435" mass="50798">MSQEEVKENISTPIEEETPVVDNTSPTEITEENKKEVAEEEADGMDDLFGDEEEEDENKSVDEQSEDDDIGSRPRRTDIDEEEAMYTRKFYGDDDYNRYSSDQDNALHHFKEENVELIRHMVPYKTSSEKTDETTVYYAKVPPFLTINPVPFDPIAFESDVRDRLSNYSSKEDQLGDRLIDENTVRWRYSRDANQRVFKESNAQIVQWSDGSFSLKLGDEYTDILVNETNNTFLAVSHDQQELMQCYNGGEITKTLMFIPTSTNSKIHQQLSKAVTRRNQREHLGPGTMIINRDPEVEKRELEKKQGQIIRDRRRRQLKEKELLESPDTTMDVSGGYETRKRNTPNPSLGSRRQDEYEEDDFLVDDEDEEDFIEDDEEEEEEEEEEDNDEEKAERLRNAKRSGYDEDNQESGTENESSSSKKRRVAVINDDEDDE</sequence>
<dbReference type="PANTHER" id="PTHR23146">
    <property type="entry name" value="LEO1 PROTEIN"/>
    <property type="match status" value="1"/>
</dbReference>
<dbReference type="PANTHER" id="PTHR23146:SF0">
    <property type="entry name" value="RNA POLYMERASE-ASSOCIATED PROTEIN LEO1"/>
    <property type="match status" value="1"/>
</dbReference>
<dbReference type="eggNOG" id="KOG2428">
    <property type="taxonomic scope" value="Eukaryota"/>
</dbReference>
<feature type="compositionally biased region" description="Acidic residues" evidence="1">
    <location>
        <begin position="38"/>
        <end position="69"/>
    </location>
</feature>
<dbReference type="GO" id="GO:0090262">
    <property type="term" value="P:regulation of transcription-coupled nucleotide-excision repair"/>
    <property type="evidence" value="ECO:0007669"/>
    <property type="project" value="EnsemblFungi"/>
</dbReference>
<evidence type="ECO:0000313" key="2">
    <source>
        <dbReference type="EMBL" id="CCC71518.1"/>
    </source>
</evidence>
<dbReference type="GO" id="GO:0003723">
    <property type="term" value="F:RNA binding"/>
    <property type="evidence" value="ECO:0007669"/>
    <property type="project" value="EnsemblFungi"/>
</dbReference>
<dbReference type="GO" id="GO:0006353">
    <property type="term" value="P:DNA-templated transcription termination"/>
    <property type="evidence" value="ECO:0007669"/>
    <property type="project" value="EnsemblFungi"/>
</dbReference>
<dbReference type="OrthoDB" id="20844at2759"/>
<dbReference type="GO" id="GO:2001209">
    <property type="term" value="P:positive regulation of transcription elongation by RNA polymerase I"/>
    <property type="evidence" value="ECO:0007669"/>
    <property type="project" value="EnsemblFungi"/>
</dbReference>
<dbReference type="InParanoid" id="G0VJ39"/>
<dbReference type="GO" id="GO:1990269">
    <property type="term" value="F:RNA polymerase II C-terminal domain phosphoserine binding"/>
    <property type="evidence" value="ECO:0007669"/>
    <property type="project" value="EnsemblFungi"/>
</dbReference>
<dbReference type="STRING" id="1064592.G0VJ39"/>
<dbReference type="HOGENOM" id="CLU_052846_0_0_1"/>
<keyword evidence="3" id="KW-1185">Reference proteome</keyword>
<dbReference type="AlphaFoldDB" id="G0VJ39"/>
<dbReference type="GO" id="GO:0003712">
    <property type="term" value="F:transcription coregulator activity"/>
    <property type="evidence" value="ECO:0007669"/>
    <property type="project" value="EnsemblFungi"/>
</dbReference>
<feature type="compositionally biased region" description="Acidic residues" evidence="1">
    <location>
        <begin position="356"/>
        <end position="391"/>
    </location>
</feature>
<organism evidence="2 3">
    <name type="scientific">Naumovozyma castellii</name>
    <name type="common">Yeast</name>
    <name type="synonym">Saccharomyces castellii</name>
    <dbReference type="NCBI Taxonomy" id="27288"/>
    <lineage>
        <taxon>Eukaryota</taxon>
        <taxon>Fungi</taxon>
        <taxon>Dikarya</taxon>
        <taxon>Ascomycota</taxon>
        <taxon>Saccharomycotina</taxon>
        <taxon>Saccharomycetes</taxon>
        <taxon>Saccharomycetales</taxon>
        <taxon>Saccharomycetaceae</taxon>
        <taxon>Naumovozyma</taxon>
    </lineage>
</organism>
<dbReference type="FunCoup" id="G0VJ39">
    <property type="interactions" value="176"/>
</dbReference>
<evidence type="ECO:0000313" key="3">
    <source>
        <dbReference type="Proteomes" id="UP000001640"/>
    </source>
</evidence>
<reference key="2">
    <citation type="submission" date="2011-08" db="EMBL/GenBank/DDBJ databases">
        <title>Genome sequence of Naumovozyma castellii.</title>
        <authorList>
            <person name="Gordon J.L."/>
            <person name="Armisen D."/>
            <person name="Proux-Wera E."/>
            <person name="OhEigeartaigh S.S."/>
            <person name="Byrne K.P."/>
            <person name="Wolfe K.H."/>
        </authorList>
    </citation>
    <scope>NUCLEOTIDE SEQUENCE</scope>
    <source>
        <strain>Type strain:CBS 4309</strain>
    </source>
</reference>
<dbReference type="GeneID" id="96905195"/>
<accession>G0VJ39</accession>
<feature type="region of interest" description="Disordered" evidence="1">
    <location>
        <begin position="1"/>
        <end position="81"/>
    </location>
</feature>
<dbReference type="GO" id="GO:0006368">
    <property type="term" value="P:transcription elongation by RNA polymerase II"/>
    <property type="evidence" value="ECO:0007669"/>
    <property type="project" value="EnsemblFungi"/>
</dbReference>
<feature type="region of interest" description="Disordered" evidence="1">
    <location>
        <begin position="276"/>
        <end position="435"/>
    </location>
</feature>
<dbReference type="Proteomes" id="UP000001640">
    <property type="component" value="Chromosome 8"/>
</dbReference>
<feature type="compositionally biased region" description="Basic and acidic residues" evidence="1">
    <location>
        <begin position="293"/>
        <end position="306"/>
    </location>
</feature>
<dbReference type="GO" id="GO:0006325">
    <property type="term" value="P:chromatin organization"/>
    <property type="evidence" value="ECO:0007669"/>
    <property type="project" value="EnsemblFungi"/>
</dbReference>
<reference evidence="2 3" key="1">
    <citation type="journal article" date="2011" name="Proc. Natl. Acad. Sci. U.S.A.">
        <title>Evolutionary erosion of yeast sex chromosomes by mating-type switching accidents.</title>
        <authorList>
            <person name="Gordon J.L."/>
            <person name="Armisen D."/>
            <person name="Proux-Wera E."/>
            <person name="Oheigeartaigh S.S."/>
            <person name="Byrne K.P."/>
            <person name="Wolfe K.H."/>
        </authorList>
    </citation>
    <scope>NUCLEOTIDE SEQUENCE [LARGE SCALE GENOMIC DNA]</scope>
    <source>
        <strain evidence="3">ATCC 76901 / BCRC 22586 / CBS 4309 / NBRC 1992 / NRRL Y-12630</strain>
    </source>
</reference>
<dbReference type="Pfam" id="PF04004">
    <property type="entry name" value="Leo1"/>
    <property type="match status" value="1"/>
</dbReference>
<evidence type="ECO:0000256" key="1">
    <source>
        <dbReference type="SAM" id="MobiDB-lite"/>
    </source>
</evidence>